<proteinExistence type="predicted"/>
<dbReference type="InterPro" id="IPR012394">
    <property type="entry name" value="Aldehyde_DH_NAD(P)"/>
</dbReference>
<accession>A0AAD7EF74</accession>
<dbReference type="InterPro" id="IPR016161">
    <property type="entry name" value="Ald_DH/histidinol_DH"/>
</dbReference>
<dbReference type="PANTHER" id="PTHR43570">
    <property type="entry name" value="ALDEHYDE DEHYDROGENASE"/>
    <property type="match status" value="1"/>
</dbReference>
<keyword evidence="4" id="KW-1185">Reference proteome</keyword>
<dbReference type="GO" id="GO:0004029">
    <property type="term" value="F:aldehyde dehydrogenase (NAD+) activity"/>
    <property type="evidence" value="ECO:0007669"/>
    <property type="project" value="TreeGrafter"/>
</dbReference>
<dbReference type="EMBL" id="JARIHO010000060">
    <property type="protein sequence ID" value="KAJ7315684.1"/>
    <property type="molecule type" value="Genomic_DNA"/>
</dbReference>
<dbReference type="SUPFAM" id="SSF52047">
    <property type="entry name" value="RNI-like"/>
    <property type="match status" value="1"/>
</dbReference>
<comment type="caution">
    <text evidence="3">The sequence shown here is derived from an EMBL/GenBank/DDBJ whole genome shotgun (WGS) entry which is preliminary data.</text>
</comment>
<evidence type="ECO:0000256" key="1">
    <source>
        <dbReference type="ARBA" id="ARBA00023002"/>
    </source>
</evidence>
<evidence type="ECO:0000313" key="4">
    <source>
        <dbReference type="Proteomes" id="UP001218218"/>
    </source>
</evidence>
<reference evidence="3" key="1">
    <citation type="submission" date="2023-03" db="EMBL/GenBank/DDBJ databases">
        <title>Massive genome expansion in bonnet fungi (Mycena s.s.) driven by repeated elements and novel gene families across ecological guilds.</title>
        <authorList>
            <consortium name="Lawrence Berkeley National Laboratory"/>
            <person name="Harder C.B."/>
            <person name="Miyauchi S."/>
            <person name="Viragh M."/>
            <person name="Kuo A."/>
            <person name="Thoen E."/>
            <person name="Andreopoulos B."/>
            <person name="Lu D."/>
            <person name="Skrede I."/>
            <person name="Drula E."/>
            <person name="Henrissat B."/>
            <person name="Morin E."/>
            <person name="Kohler A."/>
            <person name="Barry K."/>
            <person name="LaButti K."/>
            <person name="Morin E."/>
            <person name="Salamov A."/>
            <person name="Lipzen A."/>
            <person name="Mereny Z."/>
            <person name="Hegedus B."/>
            <person name="Baldrian P."/>
            <person name="Stursova M."/>
            <person name="Weitz H."/>
            <person name="Taylor A."/>
            <person name="Grigoriev I.V."/>
            <person name="Nagy L.G."/>
            <person name="Martin F."/>
            <person name="Kauserud H."/>
        </authorList>
    </citation>
    <scope>NUCLEOTIDE SEQUENCE</scope>
    <source>
        <strain evidence="3">CBHHK002</strain>
    </source>
</reference>
<evidence type="ECO:0000313" key="3">
    <source>
        <dbReference type="EMBL" id="KAJ7315684.1"/>
    </source>
</evidence>
<dbReference type="Gene3D" id="3.40.605.10">
    <property type="entry name" value="Aldehyde Dehydrogenase, Chain A, domain 1"/>
    <property type="match status" value="1"/>
</dbReference>
<gene>
    <name evidence="3" type="ORF">DFH08DRAFT_820257</name>
</gene>
<evidence type="ECO:0000256" key="2">
    <source>
        <dbReference type="SAM" id="MobiDB-lite"/>
    </source>
</evidence>
<name>A0AAD7EF74_9AGAR</name>
<dbReference type="SUPFAM" id="SSF53720">
    <property type="entry name" value="ALDH-like"/>
    <property type="match status" value="1"/>
</dbReference>
<keyword evidence="1" id="KW-0560">Oxidoreductase</keyword>
<organism evidence="3 4">
    <name type="scientific">Mycena albidolilacea</name>
    <dbReference type="NCBI Taxonomy" id="1033008"/>
    <lineage>
        <taxon>Eukaryota</taxon>
        <taxon>Fungi</taxon>
        <taxon>Dikarya</taxon>
        <taxon>Basidiomycota</taxon>
        <taxon>Agaricomycotina</taxon>
        <taxon>Agaricomycetes</taxon>
        <taxon>Agaricomycetidae</taxon>
        <taxon>Agaricales</taxon>
        <taxon>Marasmiineae</taxon>
        <taxon>Mycenaceae</taxon>
        <taxon>Mycena</taxon>
    </lineage>
</organism>
<dbReference type="InterPro" id="IPR016162">
    <property type="entry name" value="Ald_DH_N"/>
</dbReference>
<dbReference type="GO" id="GO:0005737">
    <property type="term" value="C:cytoplasm"/>
    <property type="evidence" value="ECO:0007669"/>
    <property type="project" value="TreeGrafter"/>
</dbReference>
<feature type="region of interest" description="Disordered" evidence="2">
    <location>
        <begin position="706"/>
        <end position="743"/>
    </location>
</feature>
<protein>
    <recommendedName>
        <fullName evidence="5">F-box domain-containing protein</fullName>
    </recommendedName>
</protein>
<sequence length="743" mass="84200">MALNVFSMNISRISSKTIQTFEDVLASDRGQHVSESNLHEINGSIAEPMEACKNVDSWARPEKPPLAINWMIMCPLMYKEPKGVVLIISLFNFPLWLCVSPMLPLGSDPNQQFGRRHGNTHQTPNRLLSLLPMDLRDSVPDDVWLEITHLLPREALKNLSLTAPIFRRLSRPTLFTHFHFHPYALGVYYRRPPADKFEESLARMSFWCSDEIAPLVHFCKITPWEKHSGPCKSWTWAEGPYEVLLHVFLERFARFTALHELHAVSIGFTRATLGRFSGLDRLQLTNCIVTDQAQTDSRSEALYASTYAWINTPEDKNPWIPVLRADRLRELTLHAGASVFHKITQSTTSFPYVYELAVSMDLEDLGILAKFPAVQALTILNLGKPVAGNAAGLLPALENYTGSCETIHIFLPLNNLTRLTITRCSPDALMAELSKISTHSITSLDVTFDNLNNDEFNKLCRAFPLLTRLCVHITVWLGRGDFTPDDDPLASTFFEALSHTPALPTALQDLIISWFFIWNCEYEWQEGCNPAGEEPIWDGLVNELTMRYPSLTFLCLDGGKFEFYWCKDDESVGEDRATGAELADEKWAAYWEQRERIAKSDKPANDLGWHRDVEEKGGPVVDREVSRSCRKGRRVVQCIPGSRKRETQACAGKIQVREWIVVVVRGREGRYRMGRLLPFSWDTGARKRNDSGKDMKLINILQRKTDREHAQRRIGMNAAPFSADLGAQSKPSAPQRSPSKCAP</sequence>
<dbReference type="AlphaFoldDB" id="A0AAD7EF74"/>
<dbReference type="Proteomes" id="UP001218218">
    <property type="component" value="Unassembled WGS sequence"/>
</dbReference>
<evidence type="ECO:0008006" key="5">
    <source>
        <dbReference type="Google" id="ProtNLM"/>
    </source>
</evidence>
<dbReference type="GO" id="GO:0006081">
    <property type="term" value="P:aldehyde metabolic process"/>
    <property type="evidence" value="ECO:0007669"/>
    <property type="project" value="InterPro"/>
</dbReference>
<dbReference type="PANTHER" id="PTHR43570:SF16">
    <property type="entry name" value="ALDEHYDE DEHYDROGENASE TYPE III, ISOFORM Q"/>
    <property type="match status" value="1"/>
</dbReference>
<feature type="compositionally biased region" description="Polar residues" evidence="2">
    <location>
        <begin position="729"/>
        <end position="743"/>
    </location>
</feature>